<dbReference type="Pfam" id="PF01094">
    <property type="entry name" value="ANF_receptor"/>
    <property type="match status" value="1"/>
</dbReference>
<keyword evidence="6" id="KW-1133">Transmembrane helix</keyword>
<feature type="compositionally biased region" description="Low complexity" evidence="12">
    <location>
        <begin position="331"/>
        <end position="342"/>
    </location>
</feature>
<dbReference type="PANTHER" id="PTHR11920:SF494">
    <property type="entry name" value="ATRIAL NATRIURETIC PEPTIDE RECEPTOR 2"/>
    <property type="match status" value="1"/>
</dbReference>
<dbReference type="InterPro" id="IPR001245">
    <property type="entry name" value="Ser-Thr/Tyr_kinase_cat_dom"/>
</dbReference>
<feature type="non-terminal residue" evidence="15">
    <location>
        <position position="1"/>
    </location>
</feature>
<dbReference type="InterPro" id="IPR028082">
    <property type="entry name" value="Peripla_BP_I"/>
</dbReference>
<dbReference type="SUPFAM" id="SSF56112">
    <property type="entry name" value="Protein kinase-like (PK-like)"/>
    <property type="match status" value="1"/>
</dbReference>
<keyword evidence="9" id="KW-0456">Lyase</keyword>
<comment type="caution">
    <text evidence="15">The sequence shown here is derived from an EMBL/GenBank/DDBJ whole genome shotgun (WGS) entry which is preliminary data.</text>
</comment>
<feature type="domain" description="Guanylate cyclase" evidence="14">
    <location>
        <begin position="1384"/>
        <end position="1590"/>
    </location>
</feature>
<feature type="region of interest" description="Disordered" evidence="12">
    <location>
        <begin position="634"/>
        <end position="653"/>
    </location>
</feature>
<dbReference type="SMART" id="SM00044">
    <property type="entry name" value="CYCc"/>
    <property type="match status" value="1"/>
</dbReference>
<dbReference type="InterPro" id="IPR011009">
    <property type="entry name" value="Kinase-like_dom_sf"/>
</dbReference>
<dbReference type="PROSITE" id="PS50011">
    <property type="entry name" value="PROTEIN_KINASE_DOM"/>
    <property type="match status" value="1"/>
</dbReference>
<dbReference type="Gene3D" id="3.30.70.1230">
    <property type="entry name" value="Nucleotide cyclase"/>
    <property type="match status" value="1"/>
</dbReference>
<dbReference type="CDD" id="cd06352">
    <property type="entry name" value="PBP1_NPR_GC-like"/>
    <property type="match status" value="1"/>
</dbReference>
<dbReference type="InterPro" id="IPR029787">
    <property type="entry name" value="Nucleotide_cyclase"/>
</dbReference>
<dbReference type="EMBL" id="JAIFTH010000227">
    <property type="protein sequence ID" value="KAG9510122.1"/>
    <property type="molecule type" value="Genomic_DNA"/>
</dbReference>
<dbReference type="Proteomes" id="UP000825002">
    <property type="component" value="Unassembled WGS sequence"/>
</dbReference>
<evidence type="ECO:0000256" key="9">
    <source>
        <dbReference type="ARBA" id="ARBA00023239"/>
    </source>
</evidence>
<dbReference type="CDD" id="cd07302">
    <property type="entry name" value="CHD"/>
    <property type="match status" value="1"/>
</dbReference>
<feature type="region of interest" description="Disordered" evidence="12">
    <location>
        <begin position="768"/>
        <end position="799"/>
    </location>
</feature>
<comment type="subcellular location">
    <subcellularLocation>
        <location evidence="2">Membrane</location>
        <topology evidence="2">Single-pass membrane protein</topology>
    </subcellularLocation>
</comment>
<dbReference type="SUPFAM" id="SSF53822">
    <property type="entry name" value="Periplasmic binding protein-like I"/>
    <property type="match status" value="1"/>
</dbReference>
<dbReference type="Gene3D" id="1.10.510.10">
    <property type="entry name" value="Transferase(Phosphotransferase) domain 1"/>
    <property type="match status" value="3"/>
</dbReference>
<dbReference type="InterPro" id="IPR001054">
    <property type="entry name" value="A/G_cyclase"/>
</dbReference>
<sequence>MFEPQKQLPLRNTNQAHYSNNHNSVLIDNRSGSLSDTLSKFAAQTHSASSYNINTSSFYNLLDYGPSLGANNLQPTKRSSDKTSAPINQLTIFKILALFGGGERDSVLDFRIGKHVLNIARERASQLYPNLDVQLLYKVDTAECSHLNRLAAQTARIYYRQKLTKSLNQSILDQGELQLSIAETFDYTDYDYVGESQSEYALERNYKQKYGNEREHHAGFDAILGPTCDFMLDLVARMASYWSVPIYNGGAIEASFSHKNVYTTLTRLSPSTDRIGAFLMQIMQRFKWHHVAIIVDMKQRLNELLLASIEATIDEHRNDYDIQHKSFEFRTSTSTSNSSSDTLNVHASEGSQEMSDDSKLRKRDAEVNTWKAHDNRHWTERELRLRDILTDVSRVARVVVLLLDPRSIRETLLVAHALAMNNGEYTFFAIDVGIASPVSKSAGDDDRNNTTLSESTLHGAAISWYSAQDETRNAWARQMFESLLVLGTRTSVSVEHEAFVEHVVSAVNGEAISSNNGDERIDNKSVISRAQVNHVAASFHDAVLLSCQAFNVGLRRQSIDGAYTDASWKHIWNKTFTGGLMGDTFINANGDQELVYVLNDMEPETGAWRVVGQFERSLELEGYIHWPTQQATTDGVANEDERVEQNEPPPDVPECGFQGDAAHCVERRHLYTILALTLFVVSVAGVTSGVSVYRYRKIMYQLSLDNYWWKIDWNELHFLQLKNFPHAVSGTRSIVHSANSLCASSIFGSLVDHQSAIVRLNNNRRSHLSNNSSHNVNINTHNNVSDQRGTVRKSSQESSVVSGQSVVSSNLAPFSFGIQRVSTKSGSKLLAPGDATTMISGVQSEAPGAGADTTYRWSEYSSGTRVGIRLATYNHTLVVVKPLRLHRVSVTRELLVELRELRELTHDNLTKYVGLCIDPGHVSVIVEFCSRGSLQDVLLNSSLELDWTFKYSIIGDIVSGLLFLHTSTNAGVHGRLKSTNCVIDSRFTLKLTDFGFASLYDQLEVRSNARALDTDTDTNADRYNTGSNSDHKQQQHKQKPMTRSSTNKSLEELAQGHSQSEHSEHPSVPVTAARLLWTAPESLRHSSRVPNTKAGDIYAFGIILSEIITRNRPYAYGTTAEPLEEPLVDSGKSKLPSLTSSTRSHISEQLRAHGGSLLSSRTSSVAPAPSSVGDSPDEQYHQPADHHSRTQGHGSARSKRSHTNDASNALTSGANKLRPTIEVTGPAVKTARHPYSADRSNVRYDGLEEERYERILDQIRMGTEPPVRPALPAWFAGDVSDELVALMRSCWSEQASVRPSVTTVRAQLRRITRGVANKNYLDNLLERLQSYAANLERTVEERSADIVEEKNRTEKILYRVMPKFVVEQLKLGITIAPQSFDLVTIFFSDIVNFEQYAQLMAPSQVVELLNEIYSRFDLIIASFDVVKIETIVDQFLVASGVSLAVNASAAELAAMKVHEDAISIGGVLEPATGTTVRATGGATGADGTLTTALMSSNDQQTFNSGNNSNKQHKTLIKATPQQKASAEQIARMAICVRDFVKSFQFRHAPSVAFNVRIGIHSGNVCAGLVGNKRPKYCLIGDTVNVASRMQTNSKANKIHISSDTKIILDLVRGFQMEPRGKIDIKGKGLMETFWLDAQFNAANDIGPTEAVS</sequence>
<comment type="catalytic activity">
    <reaction evidence="1">
        <text>GTP = 3',5'-cyclic GMP + diphosphate</text>
        <dbReference type="Rhea" id="RHEA:13665"/>
        <dbReference type="ChEBI" id="CHEBI:33019"/>
        <dbReference type="ChEBI" id="CHEBI:37565"/>
        <dbReference type="ChEBI" id="CHEBI:57746"/>
        <dbReference type="EC" id="4.6.1.2"/>
    </reaction>
</comment>
<keyword evidence="7" id="KW-0472">Membrane</keyword>
<evidence type="ECO:0000256" key="7">
    <source>
        <dbReference type="ARBA" id="ARBA00023136"/>
    </source>
</evidence>
<feature type="domain" description="Protein kinase" evidence="13">
    <location>
        <begin position="854"/>
        <end position="1321"/>
    </location>
</feature>
<evidence type="ECO:0000256" key="4">
    <source>
        <dbReference type="ARBA" id="ARBA00022692"/>
    </source>
</evidence>
<dbReference type="EC" id="4.6.1.2" evidence="3"/>
<keyword evidence="10" id="KW-0141">cGMP biosynthesis</keyword>
<feature type="compositionally biased region" description="Polar residues" evidence="12">
    <location>
        <begin position="1204"/>
        <end position="1214"/>
    </location>
</feature>
<keyword evidence="15" id="KW-0675">Receptor</keyword>
<dbReference type="Gene3D" id="3.40.50.2300">
    <property type="match status" value="2"/>
</dbReference>
<dbReference type="InterPro" id="IPR000719">
    <property type="entry name" value="Prot_kinase_dom"/>
</dbReference>
<feature type="region of interest" description="Disordered" evidence="12">
    <location>
        <begin position="1154"/>
        <end position="1221"/>
    </location>
</feature>
<evidence type="ECO:0000256" key="5">
    <source>
        <dbReference type="ARBA" id="ARBA00022741"/>
    </source>
</evidence>
<dbReference type="PANTHER" id="PTHR11920">
    <property type="entry name" value="GUANYLYL CYCLASE"/>
    <property type="match status" value="1"/>
</dbReference>
<proteinExistence type="predicted"/>
<evidence type="ECO:0000259" key="13">
    <source>
        <dbReference type="PROSITE" id="PS50011"/>
    </source>
</evidence>
<feature type="compositionally biased region" description="Low complexity" evidence="12">
    <location>
        <begin position="768"/>
        <end position="785"/>
    </location>
</feature>
<evidence type="ECO:0000256" key="12">
    <source>
        <dbReference type="SAM" id="MobiDB-lite"/>
    </source>
</evidence>
<dbReference type="PROSITE" id="PS50125">
    <property type="entry name" value="GUANYLATE_CYCLASE_2"/>
    <property type="match status" value="1"/>
</dbReference>
<evidence type="ECO:0000256" key="10">
    <source>
        <dbReference type="ARBA" id="ARBA00023293"/>
    </source>
</evidence>
<evidence type="ECO:0000313" key="15">
    <source>
        <dbReference type="EMBL" id="KAG9510122.1"/>
    </source>
</evidence>
<keyword evidence="4" id="KW-0812">Transmembrane</keyword>
<organism evidence="15 16">
    <name type="scientific">Fragariocoptes setiger</name>
    <dbReference type="NCBI Taxonomy" id="1670756"/>
    <lineage>
        <taxon>Eukaryota</taxon>
        <taxon>Metazoa</taxon>
        <taxon>Ecdysozoa</taxon>
        <taxon>Arthropoda</taxon>
        <taxon>Chelicerata</taxon>
        <taxon>Arachnida</taxon>
        <taxon>Acari</taxon>
        <taxon>Acariformes</taxon>
        <taxon>Trombidiformes</taxon>
        <taxon>Prostigmata</taxon>
        <taxon>Eupodina</taxon>
        <taxon>Eriophyoidea</taxon>
        <taxon>Phytoptidae</taxon>
        <taxon>Fragariocoptes</taxon>
    </lineage>
</organism>
<keyword evidence="11" id="KW-0175">Coiled coil</keyword>
<evidence type="ECO:0000259" key="14">
    <source>
        <dbReference type="PROSITE" id="PS50125"/>
    </source>
</evidence>
<dbReference type="InterPro" id="IPR050401">
    <property type="entry name" value="Cyclic_nucleotide_synthase"/>
</dbReference>
<evidence type="ECO:0000256" key="1">
    <source>
        <dbReference type="ARBA" id="ARBA00001436"/>
    </source>
</evidence>
<keyword evidence="16" id="KW-1185">Reference proteome</keyword>
<feature type="compositionally biased region" description="Basic and acidic residues" evidence="12">
    <location>
        <begin position="1178"/>
        <end position="1188"/>
    </location>
</feature>
<feature type="coiled-coil region" evidence="11">
    <location>
        <begin position="1321"/>
        <end position="1352"/>
    </location>
</feature>
<keyword evidence="5" id="KW-0547">Nucleotide-binding</keyword>
<feature type="compositionally biased region" description="Polar residues" evidence="12">
    <location>
        <begin position="343"/>
        <end position="353"/>
    </location>
</feature>
<evidence type="ECO:0000256" key="2">
    <source>
        <dbReference type="ARBA" id="ARBA00004167"/>
    </source>
</evidence>
<gene>
    <name evidence="15" type="primary">gcy-17</name>
    <name evidence="15" type="ORF">GZH46_01344</name>
</gene>
<reference evidence="15 16" key="1">
    <citation type="submission" date="2020-10" db="EMBL/GenBank/DDBJ databases">
        <authorList>
            <person name="Klimov P.B."/>
            <person name="Dyachkov S.M."/>
            <person name="Chetverikov P.E."/>
        </authorList>
    </citation>
    <scope>NUCLEOTIDE SEQUENCE [LARGE SCALE GENOMIC DNA]</scope>
    <source>
        <strain evidence="15">BMOC 18-1129-001#AD2665</strain>
        <tissue evidence="15">Entire mites</tissue>
    </source>
</reference>
<dbReference type="Pfam" id="PF00211">
    <property type="entry name" value="Guanylate_cyc"/>
    <property type="match status" value="2"/>
</dbReference>
<evidence type="ECO:0000313" key="16">
    <source>
        <dbReference type="Proteomes" id="UP000825002"/>
    </source>
</evidence>
<evidence type="ECO:0000256" key="6">
    <source>
        <dbReference type="ARBA" id="ARBA00022989"/>
    </source>
</evidence>
<feature type="region of interest" description="Disordered" evidence="12">
    <location>
        <begin position="331"/>
        <end position="362"/>
    </location>
</feature>
<evidence type="ECO:0000256" key="8">
    <source>
        <dbReference type="ARBA" id="ARBA00023180"/>
    </source>
</evidence>
<keyword evidence="8" id="KW-0325">Glycoprotein</keyword>
<dbReference type="InterPro" id="IPR001828">
    <property type="entry name" value="ANF_lig-bd_rcpt"/>
</dbReference>
<feature type="region of interest" description="Disordered" evidence="12">
    <location>
        <begin position="1014"/>
        <end position="1068"/>
    </location>
</feature>
<dbReference type="Pfam" id="PF07714">
    <property type="entry name" value="PK_Tyr_Ser-Thr"/>
    <property type="match status" value="1"/>
</dbReference>
<evidence type="ECO:0000256" key="11">
    <source>
        <dbReference type="SAM" id="Coils"/>
    </source>
</evidence>
<accession>A0ABQ7S9P9</accession>
<evidence type="ECO:0000256" key="3">
    <source>
        <dbReference type="ARBA" id="ARBA00012202"/>
    </source>
</evidence>
<dbReference type="SUPFAM" id="SSF55073">
    <property type="entry name" value="Nucleotide cyclase"/>
    <property type="match status" value="1"/>
</dbReference>
<name>A0ABQ7S9P9_9ACAR</name>
<protein>
    <recommendedName>
        <fullName evidence="3">guanylate cyclase</fullName>
        <ecNumber evidence="3">4.6.1.2</ecNumber>
    </recommendedName>
</protein>